<reference evidence="1" key="1">
    <citation type="submission" date="2019-10" db="EMBL/GenBank/DDBJ databases">
        <title>The complete mitochondrial genome of a wild toxic mushroom, Russula subnigricans.</title>
        <authorList>
            <person name="Yu F."/>
        </authorList>
    </citation>
    <scope>NUCLEOTIDE SEQUENCE</scope>
    <source>
        <strain evidence="1">CX24</strain>
    </source>
</reference>
<dbReference type="GeneID" id="42894820"/>
<gene>
    <name evidence="1" type="primary">orf108</name>
</gene>
<accession>A0A649WI01</accession>
<dbReference type="RefSeq" id="YP_009715270.1">
    <property type="nucleotide sequence ID" value="NC_045293.1"/>
</dbReference>
<proteinExistence type="predicted"/>
<protein>
    <submittedName>
        <fullName evidence="1">Uncharacterized protein</fullName>
    </submittedName>
</protein>
<geneLocation type="mitochondrion" evidence="1"/>
<sequence>MNFNEKIKLMNNKLFELISTEEITYLKDLDGRISLNKDGKFNYHKISEINVNKTWSYLYELEDNSIYTLIPLFSSQDRSDDPYIILSKQILITNNSSSLLLTKFINKN</sequence>
<evidence type="ECO:0000313" key="1">
    <source>
        <dbReference type="EMBL" id="QGK88076.1"/>
    </source>
</evidence>
<dbReference type="AlphaFoldDB" id="A0A649WI01"/>
<keyword evidence="1" id="KW-0496">Mitochondrion</keyword>
<name>A0A649WI01_9AGAM</name>
<organism evidence="1">
    <name type="scientific">Russula subnigricans</name>
    <dbReference type="NCBI Taxonomy" id="258989"/>
    <lineage>
        <taxon>Eukaryota</taxon>
        <taxon>Fungi</taxon>
        <taxon>Dikarya</taxon>
        <taxon>Basidiomycota</taxon>
        <taxon>Agaricomycotina</taxon>
        <taxon>Agaricomycetes</taxon>
        <taxon>Russulales</taxon>
        <taxon>Russulaceae</taxon>
        <taxon>Russula</taxon>
    </lineage>
</organism>
<dbReference type="EMBL" id="MN565028">
    <property type="protein sequence ID" value="QGK88076.1"/>
    <property type="molecule type" value="Genomic_DNA"/>
</dbReference>